<keyword evidence="13 17" id="KW-0594">Phospholipid biosynthesis</keyword>
<keyword evidence="14 17" id="KW-1208">Phospholipid metabolism</keyword>
<feature type="topological domain" description="Cytoplasmic" evidence="17">
    <location>
        <begin position="74"/>
        <end position="100"/>
    </location>
</feature>
<protein>
    <recommendedName>
        <fullName evidence="17">Phosphatidyl-N-methylethanolamine N-methyltransferase</fullName>
        <ecNumber evidence="17">2.1.1.71</ecNumber>
    </recommendedName>
    <alternativeName>
        <fullName evidence="17">Phospholipid methyltransferase</fullName>
        <shortName evidence="17">PLMT</shortName>
    </alternativeName>
</protein>
<reference evidence="19" key="1">
    <citation type="submission" date="2022-07" db="EMBL/GenBank/DDBJ databases">
        <title>Phylogenomic reconstructions and comparative analyses of Kickxellomycotina fungi.</title>
        <authorList>
            <person name="Reynolds N.K."/>
            <person name="Stajich J.E."/>
            <person name="Barry K."/>
            <person name="Grigoriev I.V."/>
            <person name="Crous P."/>
            <person name="Smith M.E."/>
        </authorList>
    </citation>
    <scope>NUCLEOTIDE SEQUENCE</scope>
    <source>
        <strain evidence="19">RSA 567</strain>
    </source>
</reference>
<feature type="transmembrane region" description="Helical" evidence="18">
    <location>
        <begin position="93"/>
        <end position="112"/>
    </location>
</feature>
<keyword evidence="11 17" id="KW-0496">Mitochondrion</keyword>
<keyword evidence="7 17" id="KW-0812">Transmembrane</keyword>
<keyword evidence="6 17" id="KW-0949">S-adenosyl-L-methionine</keyword>
<evidence type="ECO:0000256" key="14">
    <source>
        <dbReference type="ARBA" id="ARBA00023264"/>
    </source>
</evidence>
<evidence type="ECO:0000256" key="4">
    <source>
        <dbReference type="ARBA" id="ARBA00022603"/>
    </source>
</evidence>
<proteinExistence type="inferred from homology"/>
<dbReference type="PROSITE" id="PS51599">
    <property type="entry name" value="SAM_PEMT_PEM2"/>
    <property type="match status" value="1"/>
</dbReference>
<feature type="topological domain" description="Cytoplasmic" evidence="17">
    <location>
        <begin position="186"/>
        <end position="188"/>
    </location>
</feature>
<keyword evidence="3 17" id="KW-0444">Lipid biosynthesis</keyword>
<dbReference type="InterPro" id="IPR007318">
    <property type="entry name" value="Phopholipid_MeTrfase"/>
</dbReference>
<dbReference type="FunFam" id="1.20.120.1630:FF:000005">
    <property type="entry name" value="Phosphatidylethanolamine N-methyltransferase"/>
    <property type="match status" value="1"/>
</dbReference>
<keyword evidence="5 17" id="KW-0808">Transferase</keyword>
<evidence type="ECO:0000313" key="19">
    <source>
        <dbReference type="EMBL" id="KAJ1983213.1"/>
    </source>
</evidence>
<feature type="transmembrane region" description="Helical" evidence="18">
    <location>
        <begin position="162"/>
        <end position="183"/>
    </location>
</feature>
<evidence type="ECO:0000256" key="16">
    <source>
        <dbReference type="ARBA" id="ARBA00052459"/>
    </source>
</evidence>
<evidence type="ECO:0000256" key="8">
    <source>
        <dbReference type="ARBA" id="ARBA00022824"/>
    </source>
</evidence>
<organism evidence="19 20">
    <name type="scientific">Dimargaris verticillata</name>
    <dbReference type="NCBI Taxonomy" id="2761393"/>
    <lineage>
        <taxon>Eukaryota</taxon>
        <taxon>Fungi</taxon>
        <taxon>Fungi incertae sedis</taxon>
        <taxon>Zoopagomycota</taxon>
        <taxon>Kickxellomycotina</taxon>
        <taxon>Dimargaritomycetes</taxon>
        <taxon>Dimargaritales</taxon>
        <taxon>Dimargaritaceae</taxon>
        <taxon>Dimargaris</taxon>
    </lineage>
</organism>
<keyword evidence="4 17" id="KW-0489">Methyltransferase</keyword>
<evidence type="ECO:0000256" key="18">
    <source>
        <dbReference type="SAM" id="Phobius"/>
    </source>
</evidence>
<dbReference type="Proteomes" id="UP001151582">
    <property type="component" value="Unassembled WGS sequence"/>
</dbReference>
<evidence type="ECO:0000256" key="1">
    <source>
        <dbReference type="ARBA" id="ARBA00004969"/>
    </source>
</evidence>
<evidence type="ECO:0000256" key="15">
    <source>
        <dbReference type="ARBA" id="ARBA00051252"/>
    </source>
</evidence>
<dbReference type="GO" id="GO:0006656">
    <property type="term" value="P:phosphatidylcholine biosynthetic process"/>
    <property type="evidence" value="ECO:0007669"/>
    <property type="project" value="UniProtKB-UniRule"/>
</dbReference>
<feature type="binding site" evidence="17">
    <location>
        <begin position="187"/>
        <end position="188"/>
    </location>
    <ligand>
        <name>S-adenosyl-L-methionine</name>
        <dbReference type="ChEBI" id="CHEBI:59789"/>
    </ligand>
</feature>
<comment type="catalytic activity">
    <reaction evidence="16 17">
        <text>a 1,2-diacyl-sn-glycero-3-phospho-N-methylethanolamine + S-adenosyl-L-methionine = a 1,2-diacyl-sn-glycero-3-phospho-N,N-dimethylethanolamine + S-adenosyl-L-homocysteine + H(+)</text>
        <dbReference type="Rhea" id="RHEA:32735"/>
        <dbReference type="ChEBI" id="CHEBI:15378"/>
        <dbReference type="ChEBI" id="CHEBI:57856"/>
        <dbReference type="ChEBI" id="CHEBI:59789"/>
        <dbReference type="ChEBI" id="CHEBI:64572"/>
        <dbReference type="ChEBI" id="CHEBI:64573"/>
        <dbReference type="EC" id="2.1.1.71"/>
    </reaction>
</comment>
<feature type="binding site" evidence="17">
    <location>
        <begin position="105"/>
        <end position="107"/>
    </location>
    <ligand>
        <name>S-adenosyl-L-methionine</name>
        <dbReference type="ChEBI" id="CHEBI:59789"/>
    </ligand>
</feature>
<keyword evidence="10 17" id="KW-0443">Lipid metabolism</keyword>
<dbReference type="AlphaFoldDB" id="A0A9W8B4H3"/>
<dbReference type="Pfam" id="PF04191">
    <property type="entry name" value="PEMT"/>
    <property type="match status" value="1"/>
</dbReference>
<evidence type="ECO:0000256" key="2">
    <source>
        <dbReference type="ARBA" id="ARBA00005189"/>
    </source>
</evidence>
<dbReference type="GO" id="GO:0000773">
    <property type="term" value="F:phosphatidyl-N-methylethanolamine N-methyltransferase activity"/>
    <property type="evidence" value="ECO:0007669"/>
    <property type="project" value="UniProtKB-UniRule"/>
</dbReference>
<name>A0A9W8B4H3_9FUNG</name>
<comment type="caution">
    <text evidence="19">The sequence shown here is derived from an EMBL/GenBank/DDBJ whole genome shotgun (WGS) entry which is preliminary data.</text>
</comment>
<dbReference type="PIRSF" id="PIRSF005444">
    <property type="entry name" value="PEMT"/>
    <property type="match status" value="1"/>
</dbReference>
<comment type="function">
    <text evidence="17">Catalyzes the second two steps of the methylation pathway of phosphatidylcholine biosynthesis, the SAM-dependent methylation of phosphatidylmonomethylethanolamine (PMME) to phosphatidyldimethylethanolamine (PDME) and of PDME to phosphatidylcholine (PC).</text>
</comment>
<evidence type="ECO:0000256" key="9">
    <source>
        <dbReference type="ARBA" id="ARBA00022989"/>
    </source>
</evidence>
<dbReference type="GO" id="GO:0032259">
    <property type="term" value="P:methylation"/>
    <property type="evidence" value="ECO:0007669"/>
    <property type="project" value="UniProtKB-KW"/>
</dbReference>
<dbReference type="OrthoDB" id="8300106at2759"/>
<accession>A0A9W8B4H3</accession>
<keyword evidence="20" id="KW-1185">Reference proteome</keyword>
<dbReference type="Gene3D" id="1.20.120.1630">
    <property type="match status" value="1"/>
</dbReference>
<keyword evidence="12 17" id="KW-0472">Membrane</keyword>
<feature type="topological domain" description="Lumenal" evidence="17">
    <location>
        <begin position="40"/>
        <end position="51"/>
    </location>
</feature>
<dbReference type="GO" id="GO:0031966">
    <property type="term" value="C:mitochondrial membrane"/>
    <property type="evidence" value="ECO:0007669"/>
    <property type="project" value="UniProtKB-SubCell"/>
</dbReference>
<evidence type="ECO:0000256" key="7">
    <source>
        <dbReference type="ARBA" id="ARBA00022692"/>
    </source>
</evidence>
<comment type="pathway">
    <text evidence="1 17">Phospholipid metabolism; phosphatidylcholine biosynthesis.</text>
</comment>
<comment type="subcellular location">
    <subcellularLocation>
        <location evidence="17">Endoplasmic reticulum membrane</location>
        <topology evidence="17">Multi-pass membrane protein</topology>
    </subcellularLocation>
    <subcellularLocation>
        <location evidence="17">Mitochondrion membrane</location>
        <topology evidence="17">Multi-pass membrane protein</topology>
    </subcellularLocation>
</comment>
<evidence type="ECO:0000256" key="10">
    <source>
        <dbReference type="ARBA" id="ARBA00023098"/>
    </source>
</evidence>
<feature type="transmembrane region" description="Helical" evidence="18">
    <location>
        <begin position="20"/>
        <end position="39"/>
    </location>
</feature>
<comment type="similarity">
    <text evidence="17">Belongs to the class VI-like SAM-binding methyltransferase superfamily. PEMT/PEM2 methyltransferase family.</text>
</comment>
<evidence type="ECO:0000313" key="20">
    <source>
        <dbReference type="Proteomes" id="UP001151582"/>
    </source>
</evidence>
<dbReference type="EMBL" id="JANBQB010000065">
    <property type="protein sequence ID" value="KAJ1983213.1"/>
    <property type="molecule type" value="Genomic_DNA"/>
</dbReference>
<comment type="catalytic activity">
    <reaction evidence="15">
        <text>a 1,2-diacyl-sn-glycero-3-phospho-N,N-dimethylethanolamine + S-adenosyl-L-methionine = a 1,2-diacyl-sn-glycero-3-phosphocholine + S-adenosyl-L-homocysteine + H(+)</text>
        <dbReference type="Rhea" id="RHEA:32739"/>
        <dbReference type="ChEBI" id="CHEBI:15378"/>
        <dbReference type="ChEBI" id="CHEBI:57643"/>
        <dbReference type="ChEBI" id="CHEBI:57856"/>
        <dbReference type="ChEBI" id="CHEBI:59789"/>
        <dbReference type="ChEBI" id="CHEBI:64572"/>
        <dbReference type="EC" id="2.1.1.71"/>
    </reaction>
</comment>
<evidence type="ECO:0000256" key="17">
    <source>
        <dbReference type="HAMAP-Rule" id="MF_03216"/>
    </source>
</evidence>
<dbReference type="HAMAP" id="MF_03216">
    <property type="entry name" value="PLMT"/>
    <property type="match status" value="1"/>
</dbReference>
<dbReference type="EC" id="2.1.1.71" evidence="17"/>
<gene>
    <name evidence="19" type="primary">OPI3</name>
    <name evidence="19" type="ORF">H4R34_001413</name>
</gene>
<keyword evidence="9 17" id="KW-1133">Transmembrane helix</keyword>
<keyword evidence="8 17" id="KW-0256">Endoplasmic reticulum</keyword>
<dbReference type="PANTHER" id="PTHR15458:SF5">
    <property type="entry name" value="PHOSPHATIDYLETHANOLAMINE N-METHYLTRANSFERASE"/>
    <property type="match status" value="1"/>
</dbReference>
<dbReference type="PANTHER" id="PTHR15458">
    <property type="entry name" value="PHOSPHATIDYLETHANOLAMINE N-METHYLTRANSFERASE"/>
    <property type="match status" value="1"/>
</dbReference>
<feature type="topological domain" description="Lumenal" evidence="17">
    <location>
        <begin position="122"/>
        <end position="164"/>
    </location>
</feature>
<evidence type="ECO:0000256" key="13">
    <source>
        <dbReference type="ARBA" id="ARBA00023209"/>
    </source>
</evidence>
<feature type="topological domain" description="Lumenal" evidence="17">
    <location>
        <begin position="1"/>
        <end position="18"/>
    </location>
</feature>
<evidence type="ECO:0000256" key="12">
    <source>
        <dbReference type="ARBA" id="ARBA00023136"/>
    </source>
</evidence>
<dbReference type="InterPro" id="IPR024960">
    <property type="entry name" value="PEMT/MFAP"/>
</dbReference>
<evidence type="ECO:0000256" key="3">
    <source>
        <dbReference type="ARBA" id="ARBA00022516"/>
    </source>
</evidence>
<feature type="transmembrane region" description="Helical" evidence="18">
    <location>
        <begin position="51"/>
        <end position="73"/>
    </location>
</feature>
<evidence type="ECO:0000256" key="11">
    <source>
        <dbReference type="ARBA" id="ARBA00023128"/>
    </source>
</evidence>
<dbReference type="GO" id="GO:0005789">
    <property type="term" value="C:endoplasmic reticulum membrane"/>
    <property type="evidence" value="ECO:0007669"/>
    <property type="project" value="UniProtKB-SubCell"/>
</dbReference>
<evidence type="ECO:0000256" key="6">
    <source>
        <dbReference type="ARBA" id="ARBA00022691"/>
    </source>
</evidence>
<evidence type="ECO:0000256" key="5">
    <source>
        <dbReference type="ARBA" id="ARBA00022679"/>
    </source>
</evidence>
<feature type="intramembrane region" description="Helical" evidence="17">
    <location>
        <begin position="19"/>
        <end position="39"/>
    </location>
</feature>
<sequence>MSVHDVVTQLHQSIDWREPWLWYSVGTIVFNPVFWNIAARREYHHRSLTKLACGNAYAGCYLLAITIFLLGIFRDLVFNQAIDHQPQVAFLGYGEVKLFAIGLWLAGTTLVLSSMYKLGITGTYLGDYFGILMDSIVTDFPFNVTSNPMYHGSTLNFVAVALYKQSVAGLALALLVYIMYAVALRFEE</sequence>
<feature type="transmembrane region" description="Helical" evidence="18">
    <location>
        <begin position="124"/>
        <end position="142"/>
    </location>
</feature>
<comment type="pathway">
    <text evidence="2">Lipid metabolism.</text>
</comment>